<dbReference type="EMBL" id="CADCTV010000560">
    <property type="protein sequence ID" value="CAA9342283.1"/>
    <property type="molecule type" value="Genomic_DNA"/>
</dbReference>
<evidence type="ECO:0000256" key="1">
    <source>
        <dbReference type="SAM" id="MobiDB-lite"/>
    </source>
</evidence>
<feature type="compositionally biased region" description="Basic and acidic residues" evidence="1">
    <location>
        <begin position="52"/>
        <end position="71"/>
    </location>
</feature>
<feature type="non-terminal residue" evidence="2">
    <location>
        <position position="1"/>
    </location>
</feature>
<dbReference type="AlphaFoldDB" id="A0A6J4LTZ9"/>
<gene>
    <name evidence="2" type="ORF">AVDCRST_MAG89-2675</name>
</gene>
<feature type="compositionally biased region" description="Basic and acidic residues" evidence="1">
    <location>
        <begin position="275"/>
        <end position="287"/>
    </location>
</feature>
<feature type="compositionally biased region" description="Basic residues" evidence="1">
    <location>
        <begin position="72"/>
        <end position="84"/>
    </location>
</feature>
<sequence>RPLPAPHLRRRRQGPLRRGRARVHVAREEQPARHPHGAAALRLRQGAGRAVPGEDLRGRADGGARGRPEHPLRHHRGNERRRARGNGPPGQRRAAQRRRAAAVVRGRRQARGTVRARARPLRHPGRLPLGCPPHAARAAQHHRRGVLPRPALQAVGRGPLLPDAHRQRPGGAGAQQPRVCGGHGDPRGVPGPRLALQVPHAERARDLQHPLADPRLRGGLRLHVAGLDGGRGVGAVLRGADVRARRGAPVRLLHGRRVHVRAPGAAAARRAHRGGRGDAHRPHDLRPGGRLLHGQRQLLPQRPRPRGERPHREGGGRGRPARHLPLQQVAHAGDHLQPGQERHHPAARGVPAGSRLRLHAQGVPRALHEDGDDPARLLPRIVPGRRAPL</sequence>
<feature type="region of interest" description="Disordered" evidence="1">
    <location>
        <begin position="1"/>
        <end position="129"/>
    </location>
</feature>
<feature type="compositionally biased region" description="Basic and acidic residues" evidence="1">
    <location>
        <begin position="305"/>
        <end position="316"/>
    </location>
</feature>
<feature type="compositionally biased region" description="Basic residues" evidence="1">
    <location>
        <begin position="7"/>
        <end position="24"/>
    </location>
</feature>
<feature type="region of interest" description="Disordered" evidence="1">
    <location>
        <begin position="364"/>
        <end position="389"/>
    </location>
</feature>
<protein>
    <submittedName>
        <fullName evidence="2">Uncharacterized protein</fullName>
    </submittedName>
</protein>
<feature type="compositionally biased region" description="Basic residues" evidence="1">
    <location>
        <begin position="94"/>
        <end position="125"/>
    </location>
</feature>
<name>A0A6J4LTZ9_9BACT</name>
<feature type="region of interest" description="Disordered" evidence="1">
    <location>
        <begin position="163"/>
        <end position="189"/>
    </location>
</feature>
<feature type="compositionally biased region" description="Low complexity" evidence="1">
    <location>
        <begin position="37"/>
        <end position="50"/>
    </location>
</feature>
<feature type="region of interest" description="Disordered" evidence="1">
    <location>
        <begin position="262"/>
        <end position="321"/>
    </location>
</feature>
<feature type="non-terminal residue" evidence="2">
    <location>
        <position position="389"/>
    </location>
</feature>
<accession>A0A6J4LTZ9</accession>
<organism evidence="2">
    <name type="scientific">uncultured Gemmatimonadota bacterium</name>
    <dbReference type="NCBI Taxonomy" id="203437"/>
    <lineage>
        <taxon>Bacteria</taxon>
        <taxon>Pseudomonadati</taxon>
        <taxon>Gemmatimonadota</taxon>
        <taxon>environmental samples</taxon>
    </lineage>
</organism>
<evidence type="ECO:0000313" key="2">
    <source>
        <dbReference type="EMBL" id="CAA9342283.1"/>
    </source>
</evidence>
<reference evidence="2" key="1">
    <citation type="submission" date="2020-02" db="EMBL/GenBank/DDBJ databases">
        <authorList>
            <person name="Meier V. D."/>
        </authorList>
    </citation>
    <scope>NUCLEOTIDE SEQUENCE</scope>
    <source>
        <strain evidence="2">AVDCRST_MAG89</strain>
    </source>
</reference>
<feature type="compositionally biased region" description="Basic and acidic residues" evidence="1">
    <location>
        <begin position="366"/>
        <end position="375"/>
    </location>
</feature>
<feature type="compositionally biased region" description="Low complexity" evidence="1">
    <location>
        <begin position="288"/>
        <end position="301"/>
    </location>
</feature>
<proteinExistence type="predicted"/>